<dbReference type="RefSeq" id="WP_082784305.1">
    <property type="nucleotide sequence ID" value="NZ_LRAD01000041.1"/>
</dbReference>
<dbReference type="Proteomes" id="UP000075357">
    <property type="component" value="Unassembled WGS sequence"/>
</dbReference>
<keyword evidence="3 5" id="KW-0238">DNA-binding</keyword>
<keyword evidence="2" id="KW-0229">DNA integration</keyword>
<dbReference type="GO" id="GO:0015074">
    <property type="term" value="P:DNA integration"/>
    <property type="evidence" value="ECO:0007669"/>
    <property type="project" value="UniProtKB-KW"/>
</dbReference>
<evidence type="ECO:0000256" key="5">
    <source>
        <dbReference type="PROSITE-ProRule" id="PRU01248"/>
    </source>
</evidence>
<dbReference type="InterPro" id="IPR010998">
    <property type="entry name" value="Integrase_recombinase_N"/>
</dbReference>
<dbReference type="Pfam" id="PF00589">
    <property type="entry name" value="Phage_integrase"/>
    <property type="match status" value="1"/>
</dbReference>
<dbReference type="Pfam" id="PF14659">
    <property type="entry name" value="Phage_int_SAM_3"/>
    <property type="match status" value="1"/>
</dbReference>
<feature type="domain" description="Tyr recombinase" evidence="6">
    <location>
        <begin position="152"/>
        <end position="356"/>
    </location>
</feature>
<evidence type="ECO:0000313" key="8">
    <source>
        <dbReference type="EMBL" id="KXZ59942.1"/>
    </source>
</evidence>
<evidence type="ECO:0000259" key="7">
    <source>
        <dbReference type="PROSITE" id="PS51900"/>
    </source>
</evidence>
<dbReference type="CDD" id="cd01189">
    <property type="entry name" value="INT_ICEBs1_C_like"/>
    <property type="match status" value="1"/>
</dbReference>
<accession>A0A150HCW4</accession>
<keyword evidence="9" id="KW-1185">Reference proteome</keyword>
<evidence type="ECO:0000259" key="6">
    <source>
        <dbReference type="PROSITE" id="PS51898"/>
    </source>
</evidence>
<dbReference type="AlphaFoldDB" id="A0A150HCW4"/>
<evidence type="ECO:0000256" key="3">
    <source>
        <dbReference type="ARBA" id="ARBA00023125"/>
    </source>
</evidence>
<dbReference type="InterPro" id="IPR050090">
    <property type="entry name" value="Tyrosine_recombinase_XerCD"/>
</dbReference>
<dbReference type="Gene3D" id="1.10.150.130">
    <property type="match status" value="1"/>
</dbReference>
<sequence length="367" mass="40776">MGKAGYRTAADADDALQEARRKLRSHGRLTRRGAPSVGEYAQEWLDSLTLEASTIEGYRKIVRNHVEPQLGTIRLDKLTATALHKHYGALLDHGRADNKRPGAGLSANSVQKVHVLVGAMLDAAIDDGHIVVNVAKKRRTVKAPTGKQVRAQRPEIQTWTAVELRQFLTWSRDVYNDEFHSLWHLYAHTGMRRSEALALRWGDVDLTAGKIALRRAADTTRRDRTKTTKTGVARPIDIDAATTEVLRKWKATRGTIALDFARADAYVFGDLSGRLRKPDDIGRRWDHRVAKARADLGADHLPRLTLKGLRHTHATLLLELGVHPKVVQERLGHSNISTTMNIYSHVTPTMQRDAVSRLAGLLGGGAE</sequence>
<dbReference type="PANTHER" id="PTHR30349:SF64">
    <property type="entry name" value="PROPHAGE INTEGRASE INTD-RELATED"/>
    <property type="match status" value="1"/>
</dbReference>
<dbReference type="InterPro" id="IPR004107">
    <property type="entry name" value="Integrase_SAM-like_N"/>
</dbReference>
<comment type="caution">
    <text evidence="8">The sequence shown here is derived from an EMBL/GenBank/DDBJ whole genome shotgun (WGS) entry which is preliminary data.</text>
</comment>
<gene>
    <name evidence="8" type="primary">int-tn_3</name>
    <name evidence="8" type="ORF">Mlaev_02018</name>
</gene>
<dbReference type="GO" id="GO:0003677">
    <property type="term" value="F:DNA binding"/>
    <property type="evidence" value="ECO:0007669"/>
    <property type="project" value="UniProtKB-UniRule"/>
</dbReference>
<dbReference type="InterPro" id="IPR044068">
    <property type="entry name" value="CB"/>
</dbReference>
<keyword evidence="4" id="KW-0233">DNA recombination</keyword>
<dbReference type="SUPFAM" id="SSF56349">
    <property type="entry name" value="DNA breaking-rejoining enzymes"/>
    <property type="match status" value="1"/>
</dbReference>
<dbReference type="PANTHER" id="PTHR30349">
    <property type="entry name" value="PHAGE INTEGRASE-RELATED"/>
    <property type="match status" value="1"/>
</dbReference>
<dbReference type="GO" id="GO:0006310">
    <property type="term" value="P:DNA recombination"/>
    <property type="evidence" value="ECO:0007669"/>
    <property type="project" value="UniProtKB-KW"/>
</dbReference>
<evidence type="ECO:0000256" key="4">
    <source>
        <dbReference type="ARBA" id="ARBA00023172"/>
    </source>
</evidence>
<evidence type="ECO:0000256" key="1">
    <source>
        <dbReference type="ARBA" id="ARBA00008857"/>
    </source>
</evidence>
<comment type="similarity">
    <text evidence="1">Belongs to the 'phage' integrase family.</text>
</comment>
<feature type="domain" description="Core-binding (CB)" evidence="7">
    <location>
        <begin position="35"/>
        <end position="125"/>
    </location>
</feature>
<dbReference type="InterPro" id="IPR002104">
    <property type="entry name" value="Integrase_catalytic"/>
</dbReference>
<organism evidence="8 9">
    <name type="scientific">Microbacterium laevaniformans</name>
    <dbReference type="NCBI Taxonomy" id="36807"/>
    <lineage>
        <taxon>Bacteria</taxon>
        <taxon>Bacillati</taxon>
        <taxon>Actinomycetota</taxon>
        <taxon>Actinomycetes</taxon>
        <taxon>Micrococcales</taxon>
        <taxon>Microbacteriaceae</taxon>
        <taxon>Microbacterium</taxon>
    </lineage>
</organism>
<dbReference type="PATRIC" id="fig|36807.3.peg.2047"/>
<dbReference type="EMBL" id="LRAD01000041">
    <property type="protein sequence ID" value="KXZ59942.1"/>
    <property type="molecule type" value="Genomic_DNA"/>
</dbReference>
<evidence type="ECO:0000256" key="2">
    <source>
        <dbReference type="ARBA" id="ARBA00022908"/>
    </source>
</evidence>
<evidence type="ECO:0000313" key="9">
    <source>
        <dbReference type="Proteomes" id="UP000075357"/>
    </source>
</evidence>
<proteinExistence type="inferred from homology"/>
<dbReference type="STRING" id="36807.Mlaev_02018"/>
<dbReference type="InterPro" id="IPR011010">
    <property type="entry name" value="DNA_brk_join_enz"/>
</dbReference>
<protein>
    <submittedName>
        <fullName evidence="8">Transposase from transposon Tn916</fullName>
    </submittedName>
</protein>
<dbReference type="Gene3D" id="1.10.443.10">
    <property type="entry name" value="Intergrase catalytic core"/>
    <property type="match status" value="1"/>
</dbReference>
<reference evidence="8 9" key="1">
    <citation type="submission" date="2016-01" db="EMBL/GenBank/DDBJ databases">
        <title>Draft genome sequences of Microbacterium laevaniformans LCDC 91-0039 and the type strain of Microbacterium hominis LCDC 84-209.</title>
        <authorList>
            <person name="Bernier A.-M."/>
            <person name="Bernard K."/>
        </authorList>
    </citation>
    <scope>NUCLEOTIDE SEQUENCE [LARGE SCALE GENOMIC DNA]</scope>
    <source>
        <strain evidence="8 9">LCDC 91-0039</strain>
    </source>
</reference>
<dbReference type="PROSITE" id="PS51900">
    <property type="entry name" value="CB"/>
    <property type="match status" value="1"/>
</dbReference>
<dbReference type="InterPro" id="IPR013762">
    <property type="entry name" value="Integrase-like_cat_sf"/>
</dbReference>
<dbReference type="PROSITE" id="PS51898">
    <property type="entry name" value="TYR_RECOMBINASE"/>
    <property type="match status" value="1"/>
</dbReference>
<name>A0A150HCW4_9MICO</name>